<feature type="domain" description="ZP" evidence="4">
    <location>
        <begin position="1"/>
        <end position="37"/>
    </location>
</feature>
<dbReference type="InterPro" id="IPR001507">
    <property type="entry name" value="ZP_dom"/>
</dbReference>
<dbReference type="Gene3D" id="2.60.40.4100">
    <property type="entry name" value="Zona pellucida, ZP-C domain"/>
    <property type="match status" value="1"/>
</dbReference>
<keyword evidence="1" id="KW-0732">Signal</keyword>
<comment type="caution">
    <text evidence="5">The sequence shown here is derived from an EMBL/GenBank/DDBJ whole genome shotgun (WGS) entry which is preliminary data.</text>
</comment>
<evidence type="ECO:0000256" key="3">
    <source>
        <dbReference type="SAM" id="Phobius"/>
    </source>
</evidence>
<feature type="transmembrane region" description="Helical" evidence="3">
    <location>
        <begin position="87"/>
        <end position="107"/>
    </location>
</feature>
<evidence type="ECO:0000259" key="4">
    <source>
        <dbReference type="PROSITE" id="PS51034"/>
    </source>
</evidence>
<keyword evidence="2" id="KW-1015">Disulfide bond</keyword>
<dbReference type="PROSITE" id="PS51034">
    <property type="entry name" value="ZP_2"/>
    <property type="match status" value="1"/>
</dbReference>
<dbReference type="EMBL" id="BRZM01000022">
    <property type="protein sequence ID" value="GLD55657.1"/>
    <property type="molecule type" value="Genomic_DNA"/>
</dbReference>
<evidence type="ECO:0000313" key="5">
    <source>
        <dbReference type="EMBL" id="GLD55657.1"/>
    </source>
</evidence>
<keyword evidence="3" id="KW-0812">Transmembrane</keyword>
<gene>
    <name evidence="5" type="ORF">AKAME5_000809900</name>
</gene>
<dbReference type="Proteomes" id="UP001279410">
    <property type="component" value="Unassembled WGS sequence"/>
</dbReference>
<keyword evidence="3" id="KW-1133">Transmembrane helix</keyword>
<evidence type="ECO:0000256" key="2">
    <source>
        <dbReference type="ARBA" id="ARBA00023157"/>
    </source>
</evidence>
<dbReference type="AlphaFoldDB" id="A0AAD3MKL0"/>
<proteinExistence type="predicted"/>
<reference evidence="5" key="1">
    <citation type="submission" date="2022-08" db="EMBL/GenBank/DDBJ databases">
        <title>Genome sequencing of akame (Lates japonicus).</title>
        <authorList>
            <person name="Hashiguchi Y."/>
            <person name="Takahashi H."/>
        </authorList>
    </citation>
    <scope>NUCLEOTIDE SEQUENCE</scope>
    <source>
        <strain evidence="5">Kochi</strain>
    </source>
</reference>
<dbReference type="PANTHER" id="PTHR14002:SF59">
    <property type="entry name" value="CUB AND ZONA PELLUCIDA-LIKE DOMAIN-CONTAINING PROTEIN 1-RELATED"/>
    <property type="match status" value="1"/>
</dbReference>
<keyword evidence="6" id="KW-1185">Reference proteome</keyword>
<dbReference type="PANTHER" id="PTHR14002">
    <property type="entry name" value="ENDOGLIN/TGF-BETA RECEPTOR TYPE III"/>
    <property type="match status" value="1"/>
</dbReference>
<accession>A0AAD3MKL0</accession>
<sequence>MGLQVPSDCDRVYISCSVLMCEAGNSHTRCSQGCINSTRANGHLSHHRRKREAVIQSANHFVSQGPLRLRRSAEGTGITVTNLNLNLVFIAGCLLAAVGMICGVAMYRAKISKVKYQPLPAFES</sequence>
<evidence type="ECO:0000256" key="1">
    <source>
        <dbReference type="ARBA" id="ARBA00022729"/>
    </source>
</evidence>
<name>A0AAD3MKL0_LATJO</name>
<dbReference type="InterPro" id="IPR042235">
    <property type="entry name" value="ZP-C_dom"/>
</dbReference>
<organism evidence="5 6">
    <name type="scientific">Lates japonicus</name>
    <name type="common">Japanese lates</name>
    <dbReference type="NCBI Taxonomy" id="270547"/>
    <lineage>
        <taxon>Eukaryota</taxon>
        <taxon>Metazoa</taxon>
        <taxon>Chordata</taxon>
        <taxon>Craniata</taxon>
        <taxon>Vertebrata</taxon>
        <taxon>Euteleostomi</taxon>
        <taxon>Actinopterygii</taxon>
        <taxon>Neopterygii</taxon>
        <taxon>Teleostei</taxon>
        <taxon>Neoteleostei</taxon>
        <taxon>Acanthomorphata</taxon>
        <taxon>Carangaria</taxon>
        <taxon>Carangaria incertae sedis</taxon>
        <taxon>Centropomidae</taxon>
        <taxon>Lates</taxon>
    </lineage>
</organism>
<keyword evidence="3" id="KW-0472">Membrane</keyword>
<protein>
    <recommendedName>
        <fullName evidence="4">ZP domain-containing protein</fullName>
    </recommendedName>
</protein>
<evidence type="ECO:0000313" key="6">
    <source>
        <dbReference type="Proteomes" id="UP001279410"/>
    </source>
</evidence>